<accession>A0A7Y4P9B1</accession>
<dbReference type="Gene3D" id="3.40.50.300">
    <property type="entry name" value="P-loop containing nucleotide triphosphate hydrolases"/>
    <property type="match status" value="1"/>
</dbReference>
<dbReference type="Pfam" id="PF00005">
    <property type="entry name" value="ABC_tran"/>
    <property type="match status" value="1"/>
</dbReference>
<dbReference type="InterPro" id="IPR027417">
    <property type="entry name" value="P-loop_NTPase"/>
</dbReference>
<dbReference type="PROSITE" id="PS50893">
    <property type="entry name" value="ABC_TRANSPORTER_2"/>
    <property type="match status" value="1"/>
</dbReference>
<keyword evidence="2" id="KW-0547">Nucleotide-binding</keyword>
<reference evidence="4" key="1">
    <citation type="journal article" date="2014" name="BMC Vet. Res.">
        <title>First report of Corynebacterium pseudotuberculosis from caseous lymphadenitis lesions in Black Alentejano pig (Sus scrofa domesticus).</title>
        <authorList>
            <person name="Oliveira M."/>
            <person name="Barroco C."/>
            <person name="Mottola C."/>
            <person name="Santos R."/>
            <person name="Lemsaddek A."/>
            <person name="Tavares L."/>
            <person name="Semedo-Lemsaddek T."/>
        </authorList>
    </citation>
    <scope>NUCLEOTIDE SEQUENCE [LARGE SCALE GENOMIC DNA]</scope>
    <source>
        <strain evidence="4">PO100/5</strain>
    </source>
</reference>
<dbReference type="OrthoDB" id="8036461at2"/>
<organism evidence="4">
    <name type="scientific">Corynebacterium silvaticum</name>
    <dbReference type="NCBI Taxonomy" id="2320431"/>
    <lineage>
        <taxon>Bacteria</taxon>
        <taxon>Bacillati</taxon>
        <taxon>Actinomycetota</taxon>
        <taxon>Actinomycetes</taxon>
        <taxon>Mycobacteriales</taxon>
        <taxon>Corynebacteriaceae</taxon>
        <taxon>Corynebacterium</taxon>
    </lineage>
</organism>
<dbReference type="GO" id="GO:0055085">
    <property type="term" value="P:transmembrane transport"/>
    <property type="evidence" value="ECO:0007669"/>
    <property type="project" value="UniProtKB-ARBA"/>
</dbReference>
<dbReference type="InterPro" id="IPR003439">
    <property type="entry name" value="ABC_transporter-like_ATP-bd"/>
</dbReference>
<reference evidence="4" key="2">
    <citation type="submission" date="2017-05" db="EMBL/GenBank/DDBJ databases">
        <authorList>
            <person name="Oliveira G."/>
            <person name="Souza T."/>
            <person name="Jamal S."/>
            <person name="Jaiswal A."/>
            <person name="Lima A."/>
            <person name="Gomide A."/>
            <person name="FIgueiredo H."/>
            <person name="Vasco V."/>
        </authorList>
    </citation>
    <scope>NUCLEOTIDE SEQUENCE</scope>
    <source>
        <strain evidence="4">PO100/5</strain>
    </source>
</reference>
<dbReference type="InterPro" id="IPR050319">
    <property type="entry name" value="ABC_transp_ATP-bind"/>
</dbReference>
<dbReference type="RefSeq" id="WP_087453851.1">
    <property type="nucleotide sequence ID" value="NZ_CP080460.1"/>
</dbReference>
<gene>
    <name evidence="4" type="ORF">CBE74_05490</name>
</gene>
<keyword evidence="1" id="KW-0813">Transport</keyword>
<name>A0A7Y4P9B1_9CORY</name>
<protein>
    <submittedName>
        <fullName evidence="4">ABC transporter ATP-binding protein</fullName>
    </submittedName>
</protein>
<dbReference type="GO" id="GO:0005524">
    <property type="term" value="F:ATP binding"/>
    <property type="evidence" value="ECO:0007669"/>
    <property type="project" value="UniProtKB-KW"/>
</dbReference>
<dbReference type="AlphaFoldDB" id="A0A7Y4P9B1"/>
<sequence>MSTCPIRIERITKRYGKTIGVSDVSLDFPTGHVACIVGESGSGKTTLINVLLGLIKPTAGRVFPAQQAALVLQDSYTSLSPLLTIEQSMAEPFKLAKKRIDARRIDSVFSRLGLDFSALAQRRPHELSGGQLQRINIARAVLMQPDLIVMDEPTSMVDPINTQRIGEIIAEMKHDAAVVVVTHDLAFAQGIADSTVVMRQGKMIEHITDNNDLTTSQLPYVREMDCAANDLAAYVRHLNMSR</sequence>
<dbReference type="GO" id="GO:0016887">
    <property type="term" value="F:ATP hydrolysis activity"/>
    <property type="evidence" value="ECO:0007669"/>
    <property type="project" value="InterPro"/>
</dbReference>
<reference evidence="4" key="5">
    <citation type="journal article" date="2020" name="PLoS ONE">
        <title>Taxonomic classification of strain PO100/5 shows a broader geographic distribution and genetic markers of the recently described Corynebacterium silvaticum.</title>
        <authorList>
            <person name="Viana M.V.C."/>
            <person name="Profeta R."/>
            <person name="da Silva A.L."/>
            <person name="Hurtado R."/>
            <person name="Cerqueira J.C."/>
            <person name="Ribeiro B.F.S."/>
            <person name="Almeida M.O."/>
            <person name="Morais-Rodrigues F."/>
            <person name="Soares S.C."/>
            <person name="Oliveira M."/>
            <person name="Tavares L."/>
            <person name="Figueiredo H."/>
            <person name="Wattam A.R."/>
            <person name="Barh D."/>
            <person name="Ghosh P."/>
            <person name="Silva A."/>
            <person name="Azevedo V."/>
        </authorList>
    </citation>
    <scope>NUCLEOTIDE SEQUENCE</scope>
    <source>
        <strain evidence="4">PO100/5</strain>
    </source>
</reference>
<dbReference type="EMBL" id="CP021417">
    <property type="protein sequence ID" value="ARU46029.1"/>
    <property type="molecule type" value="Genomic_DNA"/>
</dbReference>
<dbReference type="SMART" id="SM00382">
    <property type="entry name" value="AAA"/>
    <property type="match status" value="1"/>
</dbReference>
<dbReference type="PANTHER" id="PTHR43776">
    <property type="entry name" value="TRANSPORT ATP-BINDING PROTEIN"/>
    <property type="match status" value="1"/>
</dbReference>
<reference evidence="4" key="3">
    <citation type="journal article" date="2020" name="Antonie Van Leeuwenhoek">
        <title>Phylogenomic characterisation of a novel corynebacterial species pathogenic to animals.</title>
        <authorList>
            <person name="Moller J."/>
            <person name="Musella L."/>
            <person name="Melnikov V."/>
            <person name="Geissdorfer W."/>
            <person name="Burkovski A."/>
            <person name="Sangal V."/>
        </authorList>
    </citation>
    <scope>NUCLEOTIDE SEQUENCE</scope>
    <source>
        <strain evidence="4">PO100/5</strain>
    </source>
</reference>
<proteinExistence type="predicted"/>
<dbReference type="SUPFAM" id="SSF52540">
    <property type="entry name" value="P-loop containing nucleoside triphosphate hydrolases"/>
    <property type="match status" value="1"/>
</dbReference>
<keyword evidence="3 4" id="KW-0067">ATP-binding</keyword>
<dbReference type="InterPro" id="IPR017871">
    <property type="entry name" value="ABC_transporter-like_CS"/>
</dbReference>
<evidence type="ECO:0000313" key="4">
    <source>
        <dbReference type="EMBL" id="ARU46029.1"/>
    </source>
</evidence>
<evidence type="ECO:0000256" key="2">
    <source>
        <dbReference type="ARBA" id="ARBA00022741"/>
    </source>
</evidence>
<dbReference type="InterPro" id="IPR003593">
    <property type="entry name" value="AAA+_ATPase"/>
</dbReference>
<evidence type="ECO:0000256" key="3">
    <source>
        <dbReference type="ARBA" id="ARBA00022840"/>
    </source>
</evidence>
<evidence type="ECO:0000256" key="1">
    <source>
        <dbReference type="ARBA" id="ARBA00022448"/>
    </source>
</evidence>
<reference evidence="4" key="4">
    <citation type="journal article" date="2020" name="Int. J. Syst. Evol. Microbiol.">
        <title>Corynebacterium silvaticum sp. nov., a unique group of NTTB corynebacteria in wild boar and roe deer.</title>
        <authorList>
            <person name="Dangel A."/>
            <person name="Berger A."/>
            <person name="Rau J."/>
            <person name="Eisenberg T."/>
            <person name="Kampfer P."/>
            <person name="Margos G."/>
            <person name="Contzen M."/>
            <person name="Busse H.J."/>
            <person name="Konrad R."/>
            <person name="Peters M."/>
            <person name="Sting R."/>
            <person name="Sing A."/>
        </authorList>
    </citation>
    <scope>NUCLEOTIDE SEQUENCE</scope>
    <source>
        <strain evidence="4">PO100/5</strain>
    </source>
</reference>
<dbReference type="PROSITE" id="PS00211">
    <property type="entry name" value="ABC_TRANSPORTER_1"/>
    <property type="match status" value="1"/>
</dbReference>
<dbReference type="KEGG" id="csil:CBE74_05490"/>